<organism evidence="3 4">
    <name type="scientific">Paraburkholderia hospita</name>
    <dbReference type="NCBI Taxonomy" id="169430"/>
    <lineage>
        <taxon>Bacteria</taxon>
        <taxon>Pseudomonadati</taxon>
        <taxon>Pseudomonadota</taxon>
        <taxon>Betaproteobacteria</taxon>
        <taxon>Burkholderiales</taxon>
        <taxon>Burkholderiaceae</taxon>
        <taxon>Paraburkholderia</taxon>
    </lineage>
</organism>
<dbReference type="InterPro" id="IPR024474">
    <property type="entry name" value="Znf_dom_IS66"/>
</dbReference>
<dbReference type="Proteomes" id="UP000004980">
    <property type="component" value="Unassembled WGS sequence"/>
</dbReference>
<proteinExistence type="predicted"/>
<dbReference type="InterPro" id="IPR052344">
    <property type="entry name" value="Transposase-related"/>
</dbReference>
<keyword evidence="4" id="KW-1185">Reference proteome</keyword>
<feature type="domain" description="Transposase IS66 zinc-finger binding" evidence="2">
    <location>
        <begin position="1"/>
        <end position="34"/>
    </location>
</feature>
<dbReference type="PANTHER" id="PTHR33678:SF1">
    <property type="entry name" value="BLL1576 PROTEIN"/>
    <property type="match status" value="1"/>
</dbReference>
<evidence type="ECO:0000313" key="4">
    <source>
        <dbReference type="Proteomes" id="UP000004980"/>
    </source>
</evidence>
<evidence type="ECO:0000313" key="3">
    <source>
        <dbReference type="EMBL" id="EIM98904.1"/>
    </source>
</evidence>
<dbReference type="Pfam" id="PF13005">
    <property type="entry name" value="zf-IS66"/>
    <property type="match status" value="1"/>
</dbReference>
<sequence length="77" mass="8550">MKSLGEDVAEQLEYVPASFRVIRHVRPKFAWVCCDHISQAPAPSRPIERGLAGPGLLAHVLVSKFADHLPLYRQSVS</sequence>
<reference evidence="3 4" key="1">
    <citation type="journal article" date="2012" name="J. Bacteriol.">
        <title>Draft Genome Sequence of the Soil Bacterium Burkholderia terrae Strain BS001, Which Interacts with Fungal Surface Structures.</title>
        <authorList>
            <person name="Nazir R."/>
            <person name="Hansen M.A."/>
            <person name="Sorensen S."/>
            <person name="van Elsas J.D."/>
        </authorList>
    </citation>
    <scope>NUCLEOTIDE SEQUENCE [LARGE SCALE GENOMIC DNA]</scope>
    <source>
        <strain evidence="3 4">BS001</strain>
    </source>
</reference>
<protein>
    <submittedName>
        <fullName evidence="3">TnpC protein</fullName>
    </submittedName>
</protein>
<evidence type="ECO:0000259" key="2">
    <source>
        <dbReference type="Pfam" id="PF13005"/>
    </source>
</evidence>
<name>A0ABN0FJI9_9BURK</name>
<accession>A0ABN0FJI9</accession>
<feature type="domain" description="Transposase IS66 central" evidence="1">
    <location>
        <begin position="49"/>
        <end position="75"/>
    </location>
</feature>
<comment type="caution">
    <text evidence="3">The sequence shown here is derived from an EMBL/GenBank/DDBJ whole genome shotgun (WGS) entry which is preliminary data.</text>
</comment>
<dbReference type="EMBL" id="AKAU01000108">
    <property type="protein sequence ID" value="EIM98904.1"/>
    <property type="molecule type" value="Genomic_DNA"/>
</dbReference>
<dbReference type="Pfam" id="PF03050">
    <property type="entry name" value="DDE_Tnp_IS66"/>
    <property type="match status" value="1"/>
</dbReference>
<evidence type="ECO:0000259" key="1">
    <source>
        <dbReference type="Pfam" id="PF03050"/>
    </source>
</evidence>
<dbReference type="PANTHER" id="PTHR33678">
    <property type="entry name" value="BLL1576 PROTEIN"/>
    <property type="match status" value="1"/>
</dbReference>
<gene>
    <name evidence="3" type="ORF">WQE_21051</name>
</gene>
<dbReference type="InterPro" id="IPR004291">
    <property type="entry name" value="Transposase_IS66_central"/>
</dbReference>